<feature type="domain" description="DOP1-like TPR" evidence="2">
    <location>
        <begin position="214"/>
        <end position="415"/>
    </location>
</feature>
<feature type="domain" description="DOP1-like TPR" evidence="2">
    <location>
        <begin position="42"/>
        <end position="151"/>
    </location>
</feature>
<dbReference type="GO" id="GO:0005802">
    <property type="term" value="C:trans-Golgi network"/>
    <property type="evidence" value="ECO:0007669"/>
    <property type="project" value="TreeGrafter"/>
</dbReference>
<dbReference type="Pfam" id="PF24601">
    <property type="entry name" value="TPR_DOP1"/>
    <property type="match status" value="2"/>
</dbReference>
<dbReference type="OrthoDB" id="297643at2759"/>
<dbReference type="Proteomes" id="UP000194236">
    <property type="component" value="Unassembled WGS sequence"/>
</dbReference>
<name>A0A1Y3BHS8_EURMA</name>
<dbReference type="EMBL" id="MUJZ01023137">
    <property type="protein sequence ID" value="OTF79428.1"/>
    <property type="molecule type" value="Genomic_DNA"/>
</dbReference>
<dbReference type="GO" id="GO:0005768">
    <property type="term" value="C:endosome"/>
    <property type="evidence" value="ECO:0007669"/>
    <property type="project" value="TreeGrafter"/>
</dbReference>
<accession>A0A1Y3BHS8</accession>
<dbReference type="GO" id="GO:0005829">
    <property type="term" value="C:cytosol"/>
    <property type="evidence" value="ECO:0007669"/>
    <property type="project" value="GOC"/>
</dbReference>
<evidence type="ECO:0000313" key="4">
    <source>
        <dbReference type="Proteomes" id="UP000194236"/>
    </source>
</evidence>
<sequence>MASTMTANELNKKSPLARATGLEGGLLDELFLQIRSNHCIDLEAIYGNQRVRLLAAQALRIIFRHLSQMIEVKNRHHESTNKHHKRQPSESLLCFSQSKSYALFLKELLTRCDLQRNVLQCLATSVWHYQHKYSSSSSTDATDATTNDKCNRLDDKNNARFETNWNKRHETSYLFPETKYHQKLNPADITFIKEILDYNDYPENVSNQFDSDNFYNATSSHMKREDRNDQHGFHDEFEKCLLHLLEQVMILESRIQSALVETSNIGNHPKTSSQSDSTSSTSTLSQNHHSIVQRASVKEITEMCFDPELPLLGQTLLNGALHYALQQNFRRHIHTEWLSFVESSLYYAGRFMPRLVLTAVNQLCRNLDSITKEIEQFARSSCFVSSQLNLPPFVHKHFAQTLQGIAMIYSYCLLDRNQFDLLAPVLKELFDDSQDDWARLFGLSSSRRHRHRFDADNTFINEQWTLSQNGSATSVSSNGSTGAIQAISSILHNFMPISGSITGNGGLNGPTSHTNDQSDQSSIADSGIVVSQVDTLPNNLALTRQRILDYTSLNRVLTALFQVWCTMIVRDEATTDIQPSSQSACCHPYVRQFHSVDSNHRNEKDCRYSQSNCSLGWSSSIYTGWYITGSSMMLRQAIVTILKIVAVSNGISLMKSIARVWHDLRDRSIPVNSANQSSDSSLLADSIDMVITPATTAQQKLVQLISSLQPILNLEYLIQI</sequence>
<gene>
    <name evidence="3" type="ORF">BLA29_002765</name>
</gene>
<feature type="non-terminal residue" evidence="3">
    <location>
        <position position="720"/>
    </location>
</feature>
<evidence type="ECO:0000313" key="3">
    <source>
        <dbReference type="EMBL" id="OTF79428.1"/>
    </source>
</evidence>
<reference evidence="3 4" key="1">
    <citation type="submission" date="2017-03" db="EMBL/GenBank/DDBJ databases">
        <title>Genome Survey of Euroglyphus maynei.</title>
        <authorList>
            <person name="Arlian L.G."/>
            <person name="Morgan M.S."/>
            <person name="Rider S.D."/>
        </authorList>
    </citation>
    <scope>NUCLEOTIDE SEQUENCE [LARGE SCALE GENOMIC DNA]</scope>
    <source>
        <strain evidence="3">Arlian Lab</strain>
        <tissue evidence="3">Whole body</tissue>
    </source>
</reference>
<feature type="region of interest" description="Disordered" evidence="1">
    <location>
        <begin position="264"/>
        <end position="288"/>
    </location>
</feature>
<protein>
    <recommendedName>
        <fullName evidence="2">DOP1-like TPR domain-containing protein</fullName>
    </recommendedName>
</protein>
<dbReference type="PANTHER" id="PTHR14042">
    <property type="entry name" value="DOPEY-RELATED"/>
    <property type="match status" value="1"/>
</dbReference>
<dbReference type="AlphaFoldDB" id="A0A1Y3BHS8"/>
<evidence type="ECO:0000256" key="1">
    <source>
        <dbReference type="SAM" id="MobiDB-lite"/>
    </source>
</evidence>
<feature type="compositionally biased region" description="Low complexity" evidence="1">
    <location>
        <begin position="271"/>
        <end position="285"/>
    </location>
</feature>
<dbReference type="GO" id="GO:0006895">
    <property type="term" value="P:Golgi to endosome transport"/>
    <property type="evidence" value="ECO:0007669"/>
    <property type="project" value="InterPro"/>
</dbReference>
<organism evidence="3 4">
    <name type="scientific">Euroglyphus maynei</name>
    <name type="common">Mayne's house dust mite</name>
    <dbReference type="NCBI Taxonomy" id="6958"/>
    <lineage>
        <taxon>Eukaryota</taxon>
        <taxon>Metazoa</taxon>
        <taxon>Ecdysozoa</taxon>
        <taxon>Arthropoda</taxon>
        <taxon>Chelicerata</taxon>
        <taxon>Arachnida</taxon>
        <taxon>Acari</taxon>
        <taxon>Acariformes</taxon>
        <taxon>Sarcoptiformes</taxon>
        <taxon>Astigmata</taxon>
        <taxon>Psoroptidia</taxon>
        <taxon>Analgoidea</taxon>
        <taxon>Pyroglyphidae</taxon>
        <taxon>Pyroglyphinae</taxon>
        <taxon>Euroglyphus</taxon>
    </lineage>
</organism>
<proteinExistence type="predicted"/>
<dbReference type="InterPro" id="IPR056459">
    <property type="entry name" value="TPR_DOP1"/>
</dbReference>
<comment type="caution">
    <text evidence="3">The sequence shown here is derived from an EMBL/GenBank/DDBJ whole genome shotgun (WGS) entry which is preliminary data.</text>
</comment>
<keyword evidence="4" id="KW-1185">Reference proteome</keyword>
<dbReference type="InterPro" id="IPR040314">
    <property type="entry name" value="DOP1"/>
</dbReference>
<evidence type="ECO:0000259" key="2">
    <source>
        <dbReference type="Pfam" id="PF24601"/>
    </source>
</evidence>
<dbReference type="PANTHER" id="PTHR14042:SF24">
    <property type="entry name" value="PROTEIN DOPEY-1 HOMOLOG"/>
    <property type="match status" value="1"/>
</dbReference>